<feature type="domain" description="Myb-like" evidence="6">
    <location>
        <begin position="9"/>
        <end position="61"/>
    </location>
</feature>
<evidence type="ECO:0000256" key="4">
    <source>
        <dbReference type="ARBA" id="ARBA00023163"/>
    </source>
</evidence>
<dbReference type="CDD" id="cd00167">
    <property type="entry name" value="SANT"/>
    <property type="match status" value="2"/>
</dbReference>
<evidence type="ECO:0000256" key="1">
    <source>
        <dbReference type="ARBA" id="ARBA00004123"/>
    </source>
</evidence>
<evidence type="ECO:0000256" key="3">
    <source>
        <dbReference type="ARBA" id="ARBA00023125"/>
    </source>
</evidence>
<organism evidence="8">
    <name type="scientific">Fagus sylvatica</name>
    <name type="common">Beechnut</name>
    <dbReference type="NCBI Taxonomy" id="28930"/>
    <lineage>
        <taxon>Eukaryota</taxon>
        <taxon>Viridiplantae</taxon>
        <taxon>Streptophyta</taxon>
        <taxon>Embryophyta</taxon>
        <taxon>Tracheophyta</taxon>
        <taxon>Spermatophyta</taxon>
        <taxon>Magnoliopsida</taxon>
        <taxon>eudicotyledons</taxon>
        <taxon>Gunneridae</taxon>
        <taxon>Pentapetalae</taxon>
        <taxon>rosids</taxon>
        <taxon>fabids</taxon>
        <taxon>Fagales</taxon>
        <taxon>Fagaceae</taxon>
        <taxon>Fagus</taxon>
    </lineage>
</organism>
<dbReference type="InterPro" id="IPR017930">
    <property type="entry name" value="Myb_dom"/>
</dbReference>
<keyword evidence="5" id="KW-0539">Nucleus</keyword>
<dbReference type="PROSITE" id="PS51294">
    <property type="entry name" value="HTH_MYB"/>
    <property type="match status" value="2"/>
</dbReference>
<evidence type="ECO:0000259" key="6">
    <source>
        <dbReference type="PROSITE" id="PS50090"/>
    </source>
</evidence>
<gene>
    <name evidence="8" type="ORF">FSB_LOCUS8045</name>
</gene>
<keyword evidence="3" id="KW-0238">DNA-binding</keyword>
<name>A0A2N9EZ95_FAGSY</name>
<keyword evidence="2" id="KW-0805">Transcription regulation</keyword>
<dbReference type="PROSITE" id="PS50090">
    <property type="entry name" value="MYB_LIKE"/>
    <property type="match status" value="2"/>
</dbReference>
<reference evidence="8" key="1">
    <citation type="submission" date="2018-02" db="EMBL/GenBank/DDBJ databases">
        <authorList>
            <person name="Cohen D.B."/>
            <person name="Kent A.D."/>
        </authorList>
    </citation>
    <scope>NUCLEOTIDE SEQUENCE</scope>
</reference>
<accession>A0A2N9EZ95</accession>
<protein>
    <submittedName>
        <fullName evidence="8">Uncharacterized protein</fullName>
    </submittedName>
</protein>
<evidence type="ECO:0000313" key="8">
    <source>
        <dbReference type="EMBL" id="SPC80163.1"/>
    </source>
</evidence>
<dbReference type="Gene3D" id="1.10.10.60">
    <property type="entry name" value="Homeodomain-like"/>
    <property type="match status" value="2"/>
</dbReference>
<dbReference type="AlphaFoldDB" id="A0A2N9EZ95"/>
<dbReference type="PANTHER" id="PTHR47999:SF6">
    <property type="entry name" value="MYB-RELATED PROTEIN P"/>
    <property type="match status" value="1"/>
</dbReference>
<sequence length="409" mass="45669">MGRAPCCEKVGLKKGRWTAQEDEILANYIQANGEGSWRTLPKNAGLLRCGKSCRLRWINYLREDLKRGNITSEEEETIFKLQSVLGNRWSLIAGHLPGRTDNEIKNYWNSHLSRKLYSFTKPTNESLSSTVINMGATPKRRGGRGRIKRSTIEHKNTASNIVGMSQQSGTIGADEMLEPTAKEKARVPGSTFERQVEKSPIMGIGPWAPQQQGEDNTMMILSHCGPNKESANSNGGVVLCPSQKRENEVLGPYEWVDGEIMQLGSVIESGIKDDTSGNVIHKKEIMQLGYVIESGIKDDTSGNVIHKEERENGIMGIISEEEEERVNNNNGALGIEKETASEEKECSVISSNIVDGEWNTCFSSINSSFDYEQFDWDWVGGVECHNRWELWDEGDQMLTRLWGTGNGGY</sequence>
<dbReference type="GO" id="GO:0003677">
    <property type="term" value="F:DNA binding"/>
    <property type="evidence" value="ECO:0007669"/>
    <property type="project" value="UniProtKB-KW"/>
</dbReference>
<evidence type="ECO:0000259" key="7">
    <source>
        <dbReference type="PROSITE" id="PS51294"/>
    </source>
</evidence>
<dbReference type="FunFam" id="1.10.10.60:FF:000121">
    <property type="entry name" value="Myb transcription factor"/>
    <property type="match status" value="1"/>
</dbReference>
<dbReference type="SUPFAM" id="SSF46689">
    <property type="entry name" value="Homeodomain-like"/>
    <property type="match status" value="1"/>
</dbReference>
<dbReference type="Pfam" id="PF00249">
    <property type="entry name" value="Myb_DNA-binding"/>
    <property type="match status" value="2"/>
</dbReference>
<feature type="domain" description="Myb-like" evidence="6">
    <location>
        <begin position="62"/>
        <end position="112"/>
    </location>
</feature>
<dbReference type="InterPro" id="IPR009057">
    <property type="entry name" value="Homeodomain-like_sf"/>
</dbReference>
<comment type="subcellular location">
    <subcellularLocation>
        <location evidence="1">Nucleus</location>
    </subcellularLocation>
</comment>
<dbReference type="PANTHER" id="PTHR47999">
    <property type="entry name" value="TRANSCRIPTION FACTOR MYB8-RELATED-RELATED"/>
    <property type="match status" value="1"/>
</dbReference>
<feature type="domain" description="HTH myb-type" evidence="7">
    <location>
        <begin position="9"/>
        <end position="61"/>
    </location>
</feature>
<dbReference type="InterPro" id="IPR015495">
    <property type="entry name" value="Myb_TF_plants"/>
</dbReference>
<dbReference type="EMBL" id="OIVN01000435">
    <property type="protein sequence ID" value="SPC80163.1"/>
    <property type="molecule type" value="Genomic_DNA"/>
</dbReference>
<evidence type="ECO:0000256" key="2">
    <source>
        <dbReference type="ARBA" id="ARBA00023015"/>
    </source>
</evidence>
<dbReference type="GO" id="GO:0005634">
    <property type="term" value="C:nucleus"/>
    <property type="evidence" value="ECO:0007669"/>
    <property type="project" value="UniProtKB-SubCell"/>
</dbReference>
<evidence type="ECO:0000256" key="5">
    <source>
        <dbReference type="ARBA" id="ARBA00023242"/>
    </source>
</evidence>
<dbReference type="SMART" id="SM00717">
    <property type="entry name" value="SANT"/>
    <property type="match status" value="2"/>
</dbReference>
<proteinExistence type="predicted"/>
<feature type="domain" description="HTH myb-type" evidence="7">
    <location>
        <begin position="62"/>
        <end position="116"/>
    </location>
</feature>
<keyword evidence="4" id="KW-0804">Transcription</keyword>
<dbReference type="InterPro" id="IPR001005">
    <property type="entry name" value="SANT/Myb"/>
</dbReference>